<dbReference type="CDD" id="cd00229">
    <property type="entry name" value="SGNH_hydrolase"/>
    <property type="match status" value="1"/>
</dbReference>
<dbReference type="SUPFAM" id="SSF52266">
    <property type="entry name" value="SGNH hydrolase"/>
    <property type="match status" value="1"/>
</dbReference>
<reference evidence="2 3" key="1">
    <citation type="journal article" date="2015" name="Nature">
        <title>rRNA introns, odd ribosomes, and small enigmatic genomes across a large radiation of phyla.</title>
        <authorList>
            <person name="Brown C.T."/>
            <person name="Hug L.A."/>
            <person name="Thomas B.C."/>
            <person name="Sharon I."/>
            <person name="Castelle C.J."/>
            <person name="Singh A."/>
            <person name="Wilkins M.J."/>
            <person name="Williams K.H."/>
            <person name="Banfield J.F."/>
        </authorList>
    </citation>
    <scope>NUCLEOTIDE SEQUENCE [LARGE SCALE GENOMIC DNA]</scope>
</reference>
<dbReference type="GO" id="GO:0016788">
    <property type="term" value="F:hydrolase activity, acting on ester bonds"/>
    <property type="evidence" value="ECO:0007669"/>
    <property type="project" value="InterPro"/>
</dbReference>
<name>A0A0G0T5M4_9BACT</name>
<evidence type="ECO:0000313" key="2">
    <source>
        <dbReference type="EMBL" id="KKR42440.1"/>
    </source>
</evidence>
<keyword evidence="1" id="KW-0812">Transmembrane</keyword>
<dbReference type="AlphaFoldDB" id="A0A0G0T5M4"/>
<keyword evidence="1" id="KW-0472">Membrane</keyword>
<dbReference type="InterPro" id="IPR001087">
    <property type="entry name" value="GDSL"/>
</dbReference>
<gene>
    <name evidence="2" type="ORF">UT77_C0002G0093</name>
</gene>
<evidence type="ECO:0008006" key="4">
    <source>
        <dbReference type="Google" id="ProtNLM"/>
    </source>
</evidence>
<sequence>MAWYSTSISNFFRLKFLLIFCIALLGLGIFYFANMQKQKTRPDFGPPKTIKVLGKEKVKYPQDYTIVMVGDSMTETLGNSDELKKFLSDYYPGKSFEILNYGFGATNILSVMDRITKDTERGRKFRSIESIAYELILLESFGENPLSQYPLNEGLQRQTQELDKIVGVLKETNPKGKIAFVASISPNKLIFAQNQVNLSSEKKAQWVEERIAYIKNHILYAQSHNIPIINVFEKSLSENGDGDPEYISTDDYIHPSPKGIIFISKEIADYIYKNNLLGSGLFNSN</sequence>
<keyword evidence="1" id="KW-1133">Transmembrane helix</keyword>
<comment type="caution">
    <text evidence="2">The sequence shown here is derived from an EMBL/GenBank/DDBJ whole genome shotgun (WGS) entry which is preliminary data.</text>
</comment>
<proteinExistence type="predicted"/>
<accession>A0A0G0T5M4</accession>
<protein>
    <recommendedName>
        <fullName evidence="4">SGNH hydrolase-type esterase domain-containing protein</fullName>
    </recommendedName>
</protein>
<evidence type="ECO:0000313" key="3">
    <source>
        <dbReference type="Proteomes" id="UP000034881"/>
    </source>
</evidence>
<dbReference type="InterPro" id="IPR036514">
    <property type="entry name" value="SGNH_hydro_sf"/>
</dbReference>
<dbReference type="Proteomes" id="UP000034881">
    <property type="component" value="Unassembled WGS sequence"/>
</dbReference>
<organism evidence="2 3">
    <name type="scientific">Candidatus Daviesbacteria bacterium GW2011_GWC2_40_12</name>
    <dbReference type="NCBI Taxonomy" id="1618431"/>
    <lineage>
        <taxon>Bacteria</taxon>
        <taxon>Candidatus Daviesiibacteriota</taxon>
    </lineage>
</organism>
<feature type="transmembrane region" description="Helical" evidence="1">
    <location>
        <begin position="12"/>
        <end position="33"/>
    </location>
</feature>
<evidence type="ECO:0000256" key="1">
    <source>
        <dbReference type="SAM" id="Phobius"/>
    </source>
</evidence>
<dbReference type="Gene3D" id="3.40.50.1110">
    <property type="entry name" value="SGNH hydrolase"/>
    <property type="match status" value="1"/>
</dbReference>
<dbReference type="Pfam" id="PF00657">
    <property type="entry name" value="Lipase_GDSL"/>
    <property type="match status" value="1"/>
</dbReference>
<dbReference type="EMBL" id="LBYB01000002">
    <property type="protein sequence ID" value="KKR42440.1"/>
    <property type="molecule type" value="Genomic_DNA"/>
</dbReference>